<dbReference type="InterPro" id="IPR013108">
    <property type="entry name" value="Amidohydro_3"/>
</dbReference>
<accession>A0A3D3R0C0</accession>
<dbReference type="InterPro" id="IPR032466">
    <property type="entry name" value="Metal_Hydrolase"/>
</dbReference>
<dbReference type="InterPro" id="IPR012027">
    <property type="entry name" value="Formylmethanofuran_DH_asu"/>
</dbReference>
<evidence type="ECO:0000313" key="5">
    <source>
        <dbReference type="Proteomes" id="UP000322887"/>
    </source>
</evidence>
<organism evidence="2 4">
    <name type="scientific">Gimesia maris</name>
    <dbReference type="NCBI Taxonomy" id="122"/>
    <lineage>
        <taxon>Bacteria</taxon>
        <taxon>Pseudomonadati</taxon>
        <taxon>Planctomycetota</taxon>
        <taxon>Planctomycetia</taxon>
        <taxon>Planctomycetales</taxon>
        <taxon>Planctomycetaceae</taxon>
        <taxon>Gimesia</taxon>
    </lineage>
</organism>
<dbReference type="PIRSF" id="PIRSF006453">
    <property type="entry name" value="FwdA"/>
    <property type="match status" value="1"/>
</dbReference>
<evidence type="ECO:0000313" key="3">
    <source>
        <dbReference type="EMBL" id="QEG17994.1"/>
    </source>
</evidence>
<feature type="domain" description="Amidohydrolase 3" evidence="1">
    <location>
        <begin position="46"/>
        <end position="493"/>
    </location>
</feature>
<keyword evidence="3" id="KW-0378">Hydrolase</keyword>
<dbReference type="PANTHER" id="PTHR11647">
    <property type="entry name" value="HYDRANTOINASE/DIHYDROPYRIMIDINASE FAMILY MEMBER"/>
    <property type="match status" value="1"/>
</dbReference>
<evidence type="ECO:0000313" key="4">
    <source>
        <dbReference type="Proteomes" id="UP000263642"/>
    </source>
</evidence>
<dbReference type="AlphaFoldDB" id="A0A3D3R0C0"/>
<protein>
    <submittedName>
        <fullName evidence="2">Formylmethanofuran dehydrogenase subunit A</fullName>
    </submittedName>
    <submittedName>
        <fullName evidence="3">Formyltransferase/hydrolase complex Fhc subunit A</fullName>
        <ecNumber evidence="3">3.5.1.-</ecNumber>
    </submittedName>
</protein>
<dbReference type="EMBL" id="CP042910">
    <property type="protein sequence ID" value="QEG17994.1"/>
    <property type="molecule type" value="Genomic_DNA"/>
</dbReference>
<dbReference type="SUPFAM" id="SSF51556">
    <property type="entry name" value="Metallo-dependent hydrolases"/>
    <property type="match status" value="1"/>
</dbReference>
<keyword evidence="5" id="KW-1185">Reference proteome</keyword>
<dbReference type="InterPro" id="IPR050378">
    <property type="entry name" value="Metallo-dep_Hydrolases_sf"/>
</dbReference>
<evidence type="ECO:0000259" key="1">
    <source>
        <dbReference type="Pfam" id="PF07969"/>
    </source>
</evidence>
<dbReference type="RefSeq" id="WP_002646316.1">
    <property type="nucleotide sequence ID" value="NZ_CP036341.1"/>
</dbReference>
<sequence>MSLSRIKNGTIYDPANGVNGEVRDLWIQDGKIIDRPPNADSFTGKTLDATGYVVMPGGIDMHCHIAGPKVNAGRKMTPDLKRTAPPIYRGEHTRSGTGGVVPSTFATGYLFASIGYTTAMDAAIPGLHARHAHEELQDTPILDKGFYLLFGNNHFVMKHLRNQDQNALDAYCAWLLESAKGYTIKIVNPGGVEDWKQISRKTIKELDSPVQNFGVTPRQIVRGLAGTADRLQLPHSVHIHCNNLGIPGNWETTLNTMESLEGHRGHLAHVQFHSYDGDPNDPASFSSATQKLVDYVNTHENITVDVGHINPGTTLSMTGDTPFSQFLHNINRNKWYTADCELESSCGVIPIEYRPQKSLINAVQWAIALEWYLLMEDPWRVIMTSDHPNGGAFYHYPEIIYLLMDRSFRLEFLSRMPEAIRERSVLADLEREYSLYEIAIITRAAPARVLGMKDKGHLGVGAHADITIYAPQQNRQEMFERPRWVYKDGQQVVADGEIQAHAFGKTYYTSPDFDQEFLPHIESWFNDNYSIRFRNYQIDSQEVPQAEEITCQLDLR</sequence>
<reference evidence="2 4" key="1">
    <citation type="journal article" date="2018" name="Nat. Biotechnol.">
        <title>A standardized bacterial taxonomy based on genome phylogeny substantially revises the tree of life.</title>
        <authorList>
            <person name="Parks D.H."/>
            <person name="Chuvochina M."/>
            <person name="Waite D.W."/>
            <person name="Rinke C."/>
            <person name="Skarshewski A."/>
            <person name="Chaumeil P.A."/>
            <person name="Hugenholtz P."/>
        </authorList>
    </citation>
    <scope>NUCLEOTIDE SEQUENCE [LARGE SCALE GENOMIC DNA]</scope>
    <source>
        <strain evidence="2">UBA9375</strain>
    </source>
</reference>
<dbReference type="Gene3D" id="2.30.40.10">
    <property type="entry name" value="Urease, subunit C, domain 1"/>
    <property type="match status" value="1"/>
</dbReference>
<gene>
    <name evidence="3" type="primary">fhcA</name>
    <name evidence="2" type="ORF">DIT97_00880</name>
    <name evidence="3" type="ORF">GmarT_38790</name>
</gene>
<name>A0A3D3R0C0_9PLAN</name>
<dbReference type="PANTHER" id="PTHR11647:SF1">
    <property type="entry name" value="COLLAPSIN RESPONSE MEDIATOR PROTEIN"/>
    <property type="match status" value="1"/>
</dbReference>
<dbReference type="Proteomes" id="UP000263642">
    <property type="component" value="Unassembled WGS sequence"/>
</dbReference>
<proteinExistence type="predicted"/>
<dbReference type="EC" id="3.5.1.-" evidence="3"/>
<dbReference type="NCBIfam" id="TIGR03121">
    <property type="entry name" value="one_C_dehyd_A"/>
    <property type="match status" value="1"/>
</dbReference>
<dbReference type="GeneID" id="98648371"/>
<dbReference type="Proteomes" id="UP000322887">
    <property type="component" value="Chromosome"/>
</dbReference>
<dbReference type="SUPFAM" id="SSF51338">
    <property type="entry name" value="Composite domain of metallo-dependent hydrolases"/>
    <property type="match status" value="2"/>
</dbReference>
<dbReference type="InterPro" id="IPR011059">
    <property type="entry name" value="Metal-dep_hydrolase_composite"/>
</dbReference>
<dbReference type="EMBL" id="DQAY01000008">
    <property type="protein sequence ID" value="HCO21678.1"/>
    <property type="molecule type" value="Genomic_DNA"/>
</dbReference>
<dbReference type="GO" id="GO:0016810">
    <property type="term" value="F:hydrolase activity, acting on carbon-nitrogen (but not peptide) bonds"/>
    <property type="evidence" value="ECO:0007669"/>
    <property type="project" value="InterPro"/>
</dbReference>
<evidence type="ECO:0000313" key="2">
    <source>
        <dbReference type="EMBL" id="HCO21678.1"/>
    </source>
</evidence>
<dbReference type="Pfam" id="PF07969">
    <property type="entry name" value="Amidohydro_3"/>
    <property type="match status" value="1"/>
</dbReference>
<reference evidence="3 5" key="2">
    <citation type="submission" date="2019-08" db="EMBL/GenBank/DDBJ databases">
        <title>Deep-cultivation of Planctomycetes and their phenomic and genomic characterization uncovers novel biology.</title>
        <authorList>
            <person name="Wiegand S."/>
            <person name="Jogler M."/>
            <person name="Boedeker C."/>
            <person name="Pinto D."/>
            <person name="Vollmers J."/>
            <person name="Rivas-Marin E."/>
            <person name="Kohn T."/>
            <person name="Peeters S.H."/>
            <person name="Heuer A."/>
            <person name="Rast P."/>
            <person name="Oberbeckmann S."/>
            <person name="Bunk B."/>
            <person name="Jeske O."/>
            <person name="Meyerdierks A."/>
            <person name="Storesund J.E."/>
            <person name="Kallscheuer N."/>
            <person name="Luecker S."/>
            <person name="Lage O.M."/>
            <person name="Pohl T."/>
            <person name="Merkel B.J."/>
            <person name="Hornburger P."/>
            <person name="Mueller R.-W."/>
            <person name="Bruemmer F."/>
            <person name="Labrenz M."/>
            <person name="Spormann A.M."/>
            <person name="Op den Camp H."/>
            <person name="Overmann J."/>
            <person name="Amann R."/>
            <person name="Jetten M.S.M."/>
            <person name="Mascher T."/>
            <person name="Medema M.H."/>
            <person name="Devos D.P."/>
            <person name="Kaster A.-K."/>
            <person name="Ovreas L."/>
            <person name="Rohde M."/>
            <person name="Galperin M.Y."/>
            <person name="Jogler C."/>
        </authorList>
    </citation>
    <scope>NUCLEOTIDE SEQUENCE [LARGE SCALE GENOMIC DNA]</scope>
    <source>
        <strain evidence="3 5">DSM 8797</strain>
    </source>
</reference>